<dbReference type="Gene3D" id="2.60.120.620">
    <property type="entry name" value="q2cbj1_9rhob like domain"/>
    <property type="match status" value="1"/>
</dbReference>
<sequence length="1271" mass="135175">MASAYAAIPDDGARPSRRTVAARAVAAGVAVAATIYVATSLPARPWAGATLESKRSYKGNTSAKSGAFLSDSCRIYKRTFASKNAVVDAEVVYRALGLDYLDNLTYTRHGGAQTCAHRELLQTNGQEPFGLHFFTSEVTDYGELSPGDFAAAATASIEAEFSATGGWSQWAVPAVTFYAASLDPFLSAWEAYDDMTYKLSYYVSPLDGSTQGSTRERNSQLQRLISRPFSTRYTLYNVFLLLPMSGTTLRVVAPHAGRFQPSAEAMTTNMCASSLFVNQTVMAMKAHLIAVEKRRLAARDGRRSGASDAAVGYPDLLVVELANPMDNIEDVPSFIQEFAQAGVSYETLAKADNGANCSWTAFDMDKCGLATDGDQCSEDDGFAVSIKAIANGGASHGLYSPAYYGTYVEGVHQALTGCNTGWDRYLDSHLGVWCTKPRYLDNIAPKLCRNDVGYHAHAGDNSKGAGVEGSLWTAGVAGLGVEFHGYFNGKFFNESALTDLDYCTKSSTGDCMWHPLSGRAAAAVRMESEKPAPRAADAPLNADDDDAQRSTDAPLGAPHVAPGPLSADDLAQFVRDGYCLLPGAFPRDVAFDCRDALWRRVGDLGIAADDPATWSLAPKGRLGLQDVFRESDLGAPWAECWSDRLRAALDQLCGAGRWVDDDALGCGWWVVTFPGVANAPWGAEGSWHVDGHGYAHRVDSREIGVLPIFLFSDVAARGGGTALAPGSHRAVAELLWRAGAEGVPGPRLSALAREALGAEALAGDAVVETRGRAGDVMLTHPFLLHARSKNLRDVDAAAVRFMCHPAVRLAAPMRVADDGGAPSPVEAPVRAARRALEAAEPGGVAPLTPRQRRGQPGGGKRDAAAAQEAELVAAMGFGSFKKRRRPRSAEAPEAKNSKMHKILGLLMTGSSEAFSLHYKKTQALVKTKGGAHPNAEPTVVDWASADVEVLSSATDYCEGEECDVDELINIKSAFEGRLDFMDKVVHNYADVPLVDAAASGGDVSGATAEDRALARYVNNMRKAGLSVRRKIEKLDAILDEQLLEHCGGCAREFAATQGRSSSPTMSYAYFHRDGKGAWHGYDAKTNAAIEAARPLEATLTLRYPDNPEKYRTFEIRFGAKAVSRRLKSPPSSGIIQVNVADENTRVVERRAVGTGGALPAAAAPVAAAQNRADDAAARHSGSKMDAASLVAALEAAATLSSKSLVGTYVQVSKWGGGAKDGDAVVLDEVGKGSFFSSSPTASHRLRFAGGAEADALLRCREHATACVQINQ</sequence>
<dbReference type="AlphaFoldDB" id="F0XZZ7"/>
<keyword evidence="3" id="KW-1185">Reference proteome</keyword>
<dbReference type="Proteomes" id="UP000002729">
    <property type="component" value="Unassembled WGS sequence"/>
</dbReference>
<feature type="region of interest" description="Disordered" evidence="1">
    <location>
        <begin position="524"/>
        <end position="562"/>
    </location>
</feature>
<proteinExistence type="predicted"/>
<evidence type="ECO:0000256" key="1">
    <source>
        <dbReference type="SAM" id="MobiDB-lite"/>
    </source>
</evidence>
<accession>F0XZZ7</accession>
<dbReference type="KEGG" id="aaf:AURANDRAFT_61881"/>
<dbReference type="GeneID" id="20223646"/>
<dbReference type="OrthoDB" id="4664297at2759"/>
<dbReference type="InParanoid" id="F0XZZ7"/>
<gene>
    <name evidence="2" type="ORF">AURANDRAFT_61881</name>
</gene>
<name>F0XZZ7_AURAN</name>
<protein>
    <recommendedName>
        <fullName evidence="4">WWE domain-containing protein</fullName>
    </recommendedName>
</protein>
<feature type="region of interest" description="Disordered" evidence="1">
    <location>
        <begin position="838"/>
        <end position="865"/>
    </location>
</feature>
<dbReference type="SUPFAM" id="SSF51197">
    <property type="entry name" value="Clavaminate synthase-like"/>
    <property type="match status" value="1"/>
</dbReference>
<evidence type="ECO:0000313" key="3">
    <source>
        <dbReference type="Proteomes" id="UP000002729"/>
    </source>
</evidence>
<dbReference type="RefSeq" id="XP_009033885.1">
    <property type="nucleotide sequence ID" value="XM_009035637.1"/>
</dbReference>
<reference evidence="2 3" key="1">
    <citation type="journal article" date="2011" name="Proc. Natl. Acad. Sci. U.S.A.">
        <title>Niche of harmful alga Aureococcus anophagefferens revealed through ecogenomics.</title>
        <authorList>
            <person name="Gobler C.J."/>
            <person name="Berry D.L."/>
            <person name="Dyhrman S.T."/>
            <person name="Wilhelm S.W."/>
            <person name="Salamov A."/>
            <person name="Lobanov A.V."/>
            <person name="Zhang Y."/>
            <person name="Collier J.L."/>
            <person name="Wurch L.L."/>
            <person name="Kustka A.B."/>
            <person name="Dill B.D."/>
            <person name="Shah M."/>
            <person name="VerBerkmoes N.C."/>
            <person name="Kuo A."/>
            <person name="Terry A."/>
            <person name="Pangilinan J."/>
            <person name="Lindquist E.A."/>
            <person name="Lucas S."/>
            <person name="Paulsen I.T."/>
            <person name="Hattenrath-Lehmann T.K."/>
            <person name="Talmage S.C."/>
            <person name="Walker E.A."/>
            <person name="Koch F."/>
            <person name="Burson A.M."/>
            <person name="Marcoval M.A."/>
            <person name="Tang Y.Z."/>
            <person name="Lecleir G.R."/>
            <person name="Coyne K.J."/>
            <person name="Berg G.M."/>
            <person name="Bertrand E.M."/>
            <person name="Saito M.A."/>
            <person name="Gladyshev V.N."/>
            <person name="Grigoriev I.V."/>
        </authorList>
    </citation>
    <scope>NUCLEOTIDE SEQUENCE [LARGE SCALE GENOMIC DNA]</scope>
    <source>
        <strain evidence="3">CCMP 1984</strain>
    </source>
</reference>
<dbReference type="eggNOG" id="ENOG502RQ0Y">
    <property type="taxonomic scope" value="Eukaryota"/>
</dbReference>
<evidence type="ECO:0000313" key="2">
    <source>
        <dbReference type="EMBL" id="EGB11527.1"/>
    </source>
</evidence>
<organism evidence="3">
    <name type="scientific">Aureococcus anophagefferens</name>
    <name type="common">Harmful bloom alga</name>
    <dbReference type="NCBI Taxonomy" id="44056"/>
    <lineage>
        <taxon>Eukaryota</taxon>
        <taxon>Sar</taxon>
        <taxon>Stramenopiles</taxon>
        <taxon>Ochrophyta</taxon>
        <taxon>Pelagophyceae</taxon>
        <taxon>Pelagomonadales</taxon>
        <taxon>Pelagomonadaceae</taxon>
        <taxon>Aureococcus</taxon>
    </lineage>
</organism>
<dbReference type="EMBL" id="GL833122">
    <property type="protein sequence ID" value="EGB11527.1"/>
    <property type="molecule type" value="Genomic_DNA"/>
</dbReference>
<evidence type="ECO:0008006" key="4">
    <source>
        <dbReference type="Google" id="ProtNLM"/>
    </source>
</evidence>